<sequence length="91" mass="9584">MAVKSVAAFYTAMAVGMPSSKISPWNPISGGLSESGFDDDSCLASSIEISASQQAKLQNDSSPLQDTKEANDQIISNKETTTNIGDTIQIQ</sequence>
<evidence type="ECO:0000313" key="3">
    <source>
        <dbReference type="Proteomes" id="UP001341840"/>
    </source>
</evidence>
<protein>
    <submittedName>
        <fullName evidence="2">Uncharacterized protein</fullName>
    </submittedName>
</protein>
<dbReference type="Proteomes" id="UP001341840">
    <property type="component" value="Unassembled WGS sequence"/>
</dbReference>
<dbReference type="EMBL" id="JASCZI010213764">
    <property type="protein sequence ID" value="MED6201607.1"/>
    <property type="molecule type" value="Genomic_DNA"/>
</dbReference>
<evidence type="ECO:0000256" key="1">
    <source>
        <dbReference type="SAM" id="MobiDB-lite"/>
    </source>
</evidence>
<feature type="region of interest" description="Disordered" evidence="1">
    <location>
        <begin position="54"/>
        <end position="91"/>
    </location>
</feature>
<feature type="non-terminal residue" evidence="2">
    <location>
        <position position="91"/>
    </location>
</feature>
<feature type="compositionally biased region" description="Polar residues" evidence="1">
    <location>
        <begin position="56"/>
        <end position="65"/>
    </location>
</feature>
<comment type="caution">
    <text evidence="2">The sequence shown here is derived from an EMBL/GenBank/DDBJ whole genome shotgun (WGS) entry which is preliminary data.</text>
</comment>
<keyword evidence="3" id="KW-1185">Reference proteome</keyword>
<reference evidence="2 3" key="1">
    <citation type="journal article" date="2023" name="Plants (Basel)">
        <title>Bridging the Gap: Combining Genomics and Transcriptomics Approaches to Understand Stylosanthes scabra, an Orphan Legume from the Brazilian Caatinga.</title>
        <authorList>
            <person name="Ferreira-Neto J.R.C."/>
            <person name="da Silva M.D."/>
            <person name="Binneck E."/>
            <person name="de Melo N.F."/>
            <person name="da Silva R.H."/>
            <person name="de Melo A.L.T.M."/>
            <person name="Pandolfi V."/>
            <person name="Bustamante F.O."/>
            <person name="Brasileiro-Vidal A.C."/>
            <person name="Benko-Iseppon A.M."/>
        </authorList>
    </citation>
    <scope>NUCLEOTIDE SEQUENCE [LARGE SCALE GENOMIC DNA]</scope>
    <source>
        <tissue evidence="2">Leaves</tissue>
    </source>
</reference>
<evidence type="ECO:0000313" key="2">
    <source>
        <dbReference type="EMBL" id="MED6201607.1"/>
    </source>
</evidence>
<name>A0ABU6XV71_9FABA</name>
<feature type="compositionally biased region" description="Polar residues" evidence="1">
    <location>
        <begin position="73"/>
        <end position="91"/>
    </location>
</feature>
<gene>
    <name evidence="2" type="ORF">PIB30_096701</name>
</gene>
<proteinExistence type="predicted"/>
<organism evidence="2 3">
    <name type="scientific">Stylosanthes scabra</name>
    <dbReference type="NCBI Taxonomy" id="79078"/>
    <lineage>
        <taxon>Eukaryota</taxon>
        <taxon>Viridiplantae</taxon>
        <taxon>Streptophyta</taxon>
        <taxon>Embryophyta</taxon>
        <taxon>Tracheophyta</taxon>
        <taxon>Spermatophyta</taxon>
        <taxon>Magnoliopsida</taxon>
        <taxon>eudicotyledons</taxon>
        <taxon>Gunneridae</taxon>
        <taxon>Pentapetalae</taxon>
        <taxon>rosids</taxon>
        <taxon>fabids</taxon>
        <taxon>Fabales</taxon>
        <taxon>Fabaceae</taxon>
        <taxon>Papilionoideae</taxon>
        <taxon>50 kb inversion clade</taxon>
        <taxon>dalbergioids sensu lato</taxon>
        <taxon>Dalbergieae</taxon>
        <taxon>Pterocarpus clade</taxon>
        <taxon>Stylosanthes</taxon>
    </lineage>
</organism>
<accession>A0ABU6XV71</accession>